<feature type="coiled-coil region" evidence="9">
    <location>
        <begin position="363"/>
        <end position="393"/>
    </location>
</feature>
<keyword evidence="6 12" id="KW-0418">Kinase</keyword>
<evidence type="ECO:0000256" key="2">
    <source>
        <dbReference type="ARBA" id="ARBA00022475"/>
    </source>
</evidence>
<proteinExistence type="predicted"/>
<dbReference type="CDD" id="cd06225">
    <property type="entry name" value="HAMP"/>
    <property type="match status" value="1"/>
</dbReference>
<evidence type="ECO:0000256" key="4">
    <source>
        <dbReference type="ARBA" id="ARBA00022679"/>
    </source>
</evidence>
<dbReference type="InterPro" id="IPR036890">
    <property type="entry name" value="HATPase_C_sf"/>
</dbReference>
<dbReference type="SUPFAM" id="SSF158472">
    <property type="entry name" value="HAMP domain-like"/>
    <property type="match status" value="1"/>
</dbReference>
<evidence type="ECO:0000256" key="3">
    <source>
        <dbReference type="ARBA" id="ARBA00022553"/>
    </source>
</evidence>
<dbReference type="Gene3D" id="3.30.565.10">
    <property type="entry name" value="Histidine kinase-like ATPase, C-terminal domain"/>
    <property type="match status" value="1"/>
</dbReference>
<evidence type="ECO:0000256" key="8">
    <source>
        <dbReference type="ARBA" id="ARBA00023136"/>
    </source>
</evidence>
<dbReference type="InterPro" id="IPR003594">
    <property type="entry name" value="HATPase_dom"/>
</dbReference>
<dbReference type="PROSITE" id="PS50885">
    <property type="entry name" value="HAMP"/>
    <property type="match status" value="1"/>
</dbReference>
<dbReference type="PANTHER" id="PTHR34220:SF7">
    <property type="entry name" value="SENSOR HISTIDINE KINASE YPDA"/>
    <property type="match status" value="1"/>
</dbReference>
<evidence type="ECO:0000313" key="12">
    <source>
        <dbReference type="EMBL" id="MFB9761292.1"/>
    </source>
</evidence>
<dbReference type="InterPro" id="IPR033479">
    <property type="entry name" value="dCache_1"/>
</dbReference>
<protein>
    <submittedName>
        <fullName evidence="12">Sensor histidine kinase</fullName>
        <ecNumber evidence="12">2.7.13.3</ecNumber>
    </submittedName>
</protein>
<dbReference type="Pfam" id="PF06580">
    <property type="entry name" value="His_kinase"/>
    <property type="match status" value="1"/>
</dbReference>
<gene>
    <name evidence="12" type="ORF">ACFFMS_23875</name>
</gene>
<dbReference type="InterPro" id="IPR003660">
    <property type="entry name" value="HAMP_dom"/>
</dbReference>
<keyword evidence="2" id="KW-1003">Cell membrane</keyword>
<dbReference type="Pfam" id="PF02518">
    <property type="entry name" value="HATPase_c"/>
    <property type="match status" value="1"/>
</dbReference>
<keyword evidence="4 12" id="KW-0808">Transferase</keyword>
<dbReference type="Gene3D" id="6.10.340.10">
    <property type="match status" value="1"/>
</dbReference>
<dbReference type="GO" id="GO:0004673">
    <property type="term" value="F:protein histidine kinase activity"/>
    <property type="evidence" value="ECO:0007669"/>
    <property type="project" value="UniProtKB-EC"/>
</dbReference>
<dbReference type="CDD" id="cd12912">
    <property type="entry name" value="PDC2_MCP_like"/>
    <property type="match status" value="1"/>
</dbReference>
<feature type="transmembrane region" description="Helical" evidence="10">
    <location>
        <begin position="305"/>
        <end position="325"/>
    </location>
</feature>
<keyword evidence="9" id="KW-0175">Coiled coil</keyword>
<dbReference type="PANTHER" id="PTHR34220">
    <property type="entry name" value="SENSOR HISTIDINE KINASE YPDA"/>
    <property type="match status" value="1"/>
</dbReference>
<evidence type="ECO:0000313" key="13">
    <source>
        <dbReference type="Proteomes" id="UP001589609"/>
    </source>
</evidence>
<evidence type="ECO:0000256" key="10">
    <source>
        <dbReference type="SAM" id="Phobius"/>
    </source>
</evidence>
<evidence type="ECO:0000256" key="9">
    <source>
        <dbReference type="SAM" id="Coils"/>
    </source>
</evidence>
<dbReference type="InterPro" id="IPR010559">
    <property type="entry name" value="Sig_transdc_His_kin_internal"/>
</dbReference>
<evidence type="ECO:0000256" key="7">
    <source>
        <dbReference type="ARBA" id="ARBA00022989"/>
    </source>
</evidence>
<dbReference type="SUPFAM" id="SSF55874">
    <property type="entry name" value="ATPase domain of HSP90 chaperone/DNA topoisomerase II/histidine kinase"/>
    <property type="match status" value="1"/>
</dbReference>
<dbReference type="Pfam" id="PF02743">
    <property type="entry name" value="dCache_1"/>
    <property type="match status" value="1"/>
</dbReference>
<evidence type="ECO:0000259" key="11">
    <source>
        <dbReference type="PROSITE" id="PS50885"/>
    </source>
</evidence>
<dbReference type="InterPro" id="IPR050640">
    <property type="entry name" value="Bact_2-comp_sensor_kinase"/>
</dbReference>
<feature type="transmembrane region" description="Helical" evidence="10">
    <location>
        <begin position="12"/>
        <end position="35"/>
    </location>
</feature>
<feature type="domain" description="HAMP" evidence="11">
    <location>
        <begin position="326"/>
        <end position="378"/>
    </location>
</feature>
<sequence length="597" mass="67471">MSKRLLQNRFSTKVVIAIFIGILIPTTLISVFFFISSSNIIKENVRESSIQIARQAADSLSFIFSVGNDMSDLIYSNEKLQGIVKVDNEDGISSTVKDKNNEEMTSFLNSQIYSSSFVRVIYVLKDGGTSWGSGTFSPVKLARYNLQEQNWIQRAVQADGALAWQGLQYDLFSGAGENTEIVLPVTRVMKDFSNMKNIAYIQVLLDGKSILNKIDQLKLGKTGHFFVVNKHGQIMIDANMEHINKTVENHDLYKHIVDDTAYEFEFQEKNTTYYGVKQPLVNGWTLIGTVPIKEITGKLTNIQRITIFASIVFTMVAIVIGVFAVNRVTKPIKVLTEQMRLVGQGNFQVQTHIHSNDEIGLMSRQFNQMIHQIEQLMEQVKEEQSQKTEAELRAVKHRINPHFLFNTLSTIRWLVNFKQTDRANTALSALIRLLEASMGKTGTFITVKEELDIIEKFLAILQIRYDQTFHLELELETAVEDFFIPRMLLQPIVENAVFHGLVPKGTEGTLCIKGSHVEDGVKIEIQDNGVGFKQDILNQLNHKTDKMNSFIGIGLRHVYDSVRLYFASASSVTIESDSNGTTVTIVLINKNRGENRV</sequence>
<reference evidence="12 13" key="1">
    <citation type="submission" date="2024-09" db="EMBL/GenBank/DDBJ databases">
        <authorList>
            <person name="Sun Q."/>
            <person name="Mori K."/>
        </authorList>
    </citation>
    <scope>NUCLEOTIDE SEQUENCE [LARGE SCALE GENOMIC DNA]</scope>
    <source>
        <strain evidence="12 13">JCM 11201</strain>
    </source>
</reference>
<keyword evidence="5 10" id="KW-0812">Transmembrane</keyword>
<comment type="caution">
    <text evidence="12">The sequence shown here is derived from an EMBL/GenBank/DDBJ whole genome shotgun (WGS) entry which is preliminary data.</text>
</comment>
<dbReference type="Proteomes" id="UP001589609">
    <property type="component" value="Unassembled WGS sequence"/>
</dbReference>
<dbReference type="EMBL" id="JBHMAF010000189">
    <property type="protein sequence ID" value="MFB9761292.1"/>
    <property type="molecule type" value="Genomic_DNA"/>
</dbReference>
<evidence type="ECO:0000256" key="5">
    <source>
        <dbReference type="ARBA" id="ARBA00022692"/>
    </source>
</evidence>
<evidence type="ECO:0000256" key="6">
    <source>
        <dbReference type="ARBA" id="ARBA00022777"/>
    </source>
</evidence>
<keyword evidence="7 10" id="KW-1133">Transmembrane helix</keyword>
<dbReference type="EC" id="2.7.13.3" evidence="12"/>
<dbReference type="SMART" id="SM00304">
    <property type="entry name" value="HAMP"/>
    <property type="match status" value="1"/>
</dbReference>
<accession>A0ABV5WKY3</accession>
<keyword evidence="13" id="KW-1185">Reference proteome</keyword>
<dbReference type="Pfam" id="PF00672">
    <property type="entry name" value="HAMP"/>
    <property type="match status" value="1"/>
</dbReference>
<evidence type="ECO:0000256" key="1">
    <source>
        <dbReference type="ARBA" id="ARBA00004651"/>
    </source>
</evidence>
<keyword evidence="3" id="KW-0597">Phosphoprotein</keyword>
<keyword evidence="8 10" id="KW-0472">Membrane</keyword>
<name>A0ABV5WKY3_9BACI</name>
<dbReference type="RefSeq" id="WP_379951481.1">
    <property type="nucleotide sequence ID" value="NZ_JBHMAF010000189.1"/>
</dbReference>
<dbReference type="Gene3D" id="3.30.450.20">
    <property type="entry name" value="PAS domain"/>
    <property type="match status" value="1"/>
</dbReference>
<organism evidence="12 13">
    <name type="scientific">Ectobacillus funiculus</name>
    <dbReference type="NCBI Taxonomy" id="137993"/>
    <lineage>
        <taxon>Bacteria</taxon>
        <taxon>Bacillati</taxon>
        <taxon>Bacillota</taxon>
        <taxon>Bacilli</taxon>
        <taxon>Bacillales</taxon>
        <taxon>Bacillaceae</taxon>
        <taxon>Ectobacillus</taxon>
    </lineage>
</organism>
<comment type="subcellular location">
    <subcellularLocation>
        <location evidence="1">Cell membrane</location>
        <topology evidence="1">Multi-pass membrane protein</topology>
    </subcellularLocation>
</comment>